<gene>
    <name evidence="1" type="ORF">I5M19_08430</name>
</gene>
<accession>A0A934UME8</accession>
<evidence type="ECO:0000313" key="1">
    <source>
        <dbReference type="EMBL" id="MBK0379329.1"/>
    </source>
</evidence>
<protein>
    <submittedName>
        <fullName evidence="1">Uncharacterized protein</fullName>
    </submittedName>
</protein>
<proteinExistence type="predicted"/>
<reference evidence="1" key="1">
    <citation type="submission" date="2020-12" db="EMBL/GenBank/DDBJ databases">
        <title>Bacterial novel species Mucilaginibacter sp. SD-g isolated from soil.</title>
        <authorList>
            <person name="Jung H.-Y."/>
        </authorList>
    </citation>
    <scope>NUCLEOTIDE SEQUENCE</scope>
    <source>
        <strain evidence="1">SD-g</strain>
    </source>
</reference>
<dbReference type="AlphaFoldDB" id="A0A934UME8"/>
<comment type="caution">
    <text evidence="1">The sequence shown here is derived from an EMBL/GenBank/DDBJ whole genome shotgun (WGS) entry which is preliminary data.</text>
</comment>
<dbReference type="RefSeq" id="WP_200065763.1">
    <property type="nucleotide sequence ID" value="NZ_JAEHFW010000001.1"/>
</dbReference>
<dbReference type="Proteomes" id="UP000613193">
    <property type="component" value="Unassembled WGS sequence"/>
</dbReference>
<dbReference type="EMBL" id="JAEHFW010000001">
    <property type="protein sequence ID" value="MBK0379329.1"/>
    <property type="molecule type" value="Genomic_DNA"/>
</dbReference>
<name>A0A934UME8_9SPHI</name>
<sequence>MVDLLNFVENVKNALEDDEVKKSYVGFYDFPRGACMDASILLGILLGRQGFGDFDLVSASYDRERFFTHAWLENQNYLIDITVEQFSDWPKQSHIINLTSASERYNYFEIIFREPLIHHNNVPDLGFYAALSLVEEKIRTA</sequence>
<organism evidence="1 2">
    <name type="scientific">Mucilaginibacter segetis</name>
    <dbReference type="NCBI Taxonomy" id="2793071"/>
    <lineage>
        <taxon>Bacteria</taxon>
        <taxon>Pseudomonadati</taxon>
        <taxon>Bacteroidota</taxon>
        <taxon>Sphingobacteriia</taxon>
        <taxon>Sphingobacteriales</taxon>
        <taxon>Sphingobacteriaceae</taxon>
        <taxon>Mucilaginibacter</taxon>
    </lineage>
</organism>
<evidence type="ECO:0000313" key="2">
    <source>
        <dbReference type="Proteomes" id="UP000613193"/>
    </source>
</evidence>
<keyword evidence="2" id="KW-1185">Reference proteome</keyword>